<proteinExistence type="predicted"/>
<dbReference type="EMBL" id="GBRH01232509">
    <property type="protein sequence ID" value="JAD65386.1"/>
    <property type="molecule type" value="Transcribed_RNA"/>
</dbReference>
<accession>A0A0A9BPS4</accession>
<sequence>MCFPIQFVHLIKTVSNVVTRKQSHISKRTTCRDIIHAKYRRRIVFFFLFIFNNSKKMSRHSESLHHQFLVLSTKMVIILIN</sequence>
<evidence type="ECO:0000313" key="1">
    <source>
        <dbReference type="EMBL" id="JAD65386.1"/>
    </source>
</evidence>
<reference evidence="1" key="2">
    <citation type="journal article" date="2015" name="Data Brief">
        <title>Shoot transcriptome of the giant reed, Arundo donax.</title>
        <authorList>
            <person name="Barrero R.A."/>
            <person name="Guerrero F.D."/>
            <person name="Moolhuijzen P."/>
            <person name="Goolsby J.A."/>
            <person name="Tidwell J."/>
            <person name="Bellgard S.E."/>
            <person name="Bellgard M.I."/>
        </authorList>
    </citation>
    <scope>NUCLEOTIDE SEQUENCE</scope>
    <source>
        <tissue evidence="1">Shoot tissue taken approximately 20 cm above the soil surface</tissue>
    </source>
</reference>
<dbReference type="AlphaFoldDB" id="A0A0A9BPS4"/>
<protein>
    <submittedName>
        <fullName evidence="1">Uncharacterized protein</fullName>
    </submittedName>
</protein>
<organism evidence="1">
    <name type="scientific">Arundo donax</name>
    <name type="common">Giant reed</name>
    <name type="synonym">Donax arundinaceus</name>
    <dbReference type="NCBI Taxonomy" id="35708"/>
    <lineage>
        <taxon>Eukaryota</taxon>
        <taxon>Viridiplantae</taxon>
        <taxon>Streptophyta</taxon>
        <taxon>Embryophyta</taxon>
        <taxon>Tracheophyta</taxon>
        <taxon>Spermatophyta</taxon>
        <taxon>Magnoliopsida</taxon>
        <taxon>Liliopsida</taxon>
        <taxon>Poales</taxon>
        <taxon>Poaceae</taxon>
        <taxon>PACMAD clade</taxon>
        <taxon>Arundinoideae</taxon>
        <taxon>Arundineae</taxon>
        <taxon>Arundo</taxon>
    </lineage>
</organism>
<name>A0A0A9BPS4_ARUDO</name>
<reference evidence="1" key="1">
    <citation type="submission" date="2014-09" db="EMBL/GenBank/DDBJ databases">
        <authorList>
            <person name="Magalhaes I.L.F."/>
            <person name="Oliveira U."/>
            <person name="Santos F.R."/>
            <person name="Vidigal T.H.D.A."/>
            <person name="Brescovit A.D."/>
            <person name="Santos A.J."/>
        </authorList>
    </citation>
    <scope>NUCLEOTIDE SEQUENCE</scope>
    <source>
        <tissue evidence="1">Shoot tissue taken approximately 20 cm above the soil surface</tissue>
    </source>
</reference>